<proteinExistence type="predicted"/>
<dbReference type="SUPFAM" id="SSF52540">
    <property type="entry name" value="P-loop containing nucleoside triphosphate hydrolases"/>
    <property type="match status" value="1"/>
</dbReference>
<evidence type="ECO:0000313" key="7">
    <source>
        <dbReference type="Proteomes" id="UP000005753"/>
    </source>
</evidence>
<dbReference type="InterPro" id="IPR027417">
    <property type="entry name" value="P-loop_NTPase"/>
</dbReference>
<keyword evidence="7" id="KW-1185">Reference proteome</keyword>
<dbReference type="Pfam" id="PF18128">
    <property type="entry name" value="HydF_dimer"/>
    <property type="match status" value="1"/>
</dbReference>
<evidence type="ECO:0000259" key="5">
    <source>
        <dbReference type="Pfam" id="PF18133"/>
    </source>
</evidence>
<dbReference type="GO" id="GO:0005737">
    <property type="term" value="C:cytoplasm"/>
    <property type="evidence" value="ECO:0007669"/>
    <property type="project" value="TreeGrafter"/>
</dbReference>
<dbReference type="Pfam" id="PF18133">
    <property type="entry name" value="HydF_tetramer"/>
    <property type="match status" value="1"/>
</dbReference>
<reference evidence="6 7" key="2">
    <citation type="submission" date="2012-02" db="EMBL/GenBank/DDBJ databases">
        <title>Improved High-Quality Draft sequence of Eubacterium cellulosolvens 6.</title>
        <authorList>
            <consortium name="US DOE Joint Genome Institute"/>
            <person name="Lucas S."/>
            <person name="Han J."/>
            <person name="Lapidus A."/>
            <person name="Cheng J.-F."/>
            <person name="Goodwin L."/>
            <person name="Pitluck S."/>
            <person name="Peters L."/>
            <person name="Mikhailova N."/>
            <person name="Gu W."/>
            <person name="Detter J.C."/>
            <person name="Han C."/>
            <person name="Tapia R."/>
            <person name="Land M."/>
            <person name="Hauser L."/>
            <person name="Kyrpides N."/>
            <person name="Ivanova N."/>
            <person name="Pagani I."/>
            <person name="Johnson E."/>
            <person name="Mukhopadhyay B."/>
            <person name="Anderson I."/>
            <person name="Woyke T."/>
        </authorList>
    </citation>
    <scope>NUCLEOTIDE SEQUENCE [LARGE SCALE GENOMIC DNA]</scope>
    <source>
        <strain evidence="6 7">6</strain>
    </source>
</reference>
<dbReference type="NCBIfam" id="TIGR03918">
    <property type="entry name" value="GTP_HydF"/>
    <property type="match status" value="1"/>
</dbReference>
<keyword evidence="1" id="KW-0547">Nucleotide-binding</keyword>
<dbReference type="CDD" id="cd00880">
    <property type="entry name" value="Era_like"/>
    <property type="match status" value="1"/>
</dbReference>
<dbReference type="GO" id="GO:0002098">
    <property type="term" value="P:tRNA wobble uridine modification"/>
    <property type="evidence" value="ECO:0007669"/>
    <property type="project" value="TreeGrafter"/>
</dbReference>
<dbReference type="InterPro" id="IPR005225">
    <property type="entry name" value="Small_GTP-bd"/>
</dbReference>
<dbReference type="OrthoDB" id="9811338at2"/>
<feature type="domain" description="Hydrogen maturase F tetramerization" evidence="5">
    <location>
        <begin position="285"/>
        <end position="397"/>
    </location>
</feature>
<organism evidence="6 7">
    <name type="scientific">Eubacterium cellulosolvens (strain ATCC 43171 / JCM 9499 / 6)</name>
    <name type="common">Cillobacterium cellulosolvens</name>
    <dbReference type="NCBI Taxonomy" id="633697"/>
    <lineage>
        <taxon>Bacteria</taxon>
        <taxon>Bacillati</taxon>
        <taxon>Bacillota</taxon>
        <taxon>Clostridia</taxon>
        <taxon>Eubacteriales</taxon>
        <taxon>Eubacteriaceae</taxon>
        <taxon>Eubacterium</taxon>
    </lineage>
</organism>
<dbReference type="NCBIfam" id="TIGR00231">
    <property type="entry name" value="small_GTP"/>
    <property type="match status" value="1"/>
</dbReference>
<name>I5ARY4_EUBC6</name>
<dbReference type="InterPro" id="IPR006073">
    <property type="entry name" value="GTP-bd"/>
</dbReference>
<dbReference type="STRING" id="633697.EubceDRAFT1_0719"/>
<dbReference type="InterPro" id="IPR040644">
    <property type="entry name" value="HydF_tetramer"/>
</dbReference>
<dbReference type="InterPro" id="IPR041606">
    <property type="entry name" value="HydF_dimer"/>
</dbReference>
<dbReference type="HOGENOM" id="CLU_042017_0_0_9"/>
<evidence type="ECO:0000259" key="4">
    <source>
        <dbReference type="Pfam" id="PF18128"/>
    </source>
</evidence>
<protein>
    <submittedName>
        <fullName evidence="6">Hydrogenase maturation GTPase HydF</fullName>
    </submittedName>
</protein>
<dbReference type="Proteomes" id="UP000005753">
    <property type="component" value="Chromosome"/>
</dbReference>
<dbReference type="Gene3D" id="3.40.50.11410">
    <property type="match status" value="1"/>
</dbReference>
<dbReference type="GO" id="GO:0030488">
    <property type="term" value="P:tRNA methylation"/>
    <property type="evidence" value="ECO:0007669"/>
    <property type="project" value="TreeGrafter"/>
</dbReference>
<dbReference type="GO" id="GO:0005525">
    <property type="term" value="F:GTP binding"/>
    <property type="evidence" value="ECO:0007669"/>
    <property type="project" value="UniProtKB-KW"/>
</dbReference>
<evidence type="ECO:0000313" key="6">
    <source>
        <dbReference type="EMBL" id="EIM56557.1"/>
    </source>
</evidence>
<dbReference type="PRINTS" id="PR00326">
    <property type="entry name" value="GTP1OBG"/>
</dbReference>
<feature type="domain" description="G" evidence="3">
    <location>
        <begin position="16"/>
        <end position="115"/>
    </location>
</feature>
<evidence type="ECO:0000256" key="2">
    <source>
        <dbReference type="ARBA" id="ARBA00023134"/>
    </source>
</evidence>
<dbReference type="AlphaFoldDB" id="I5ARY4"/>
<keyword evidence="2" id="KW-0342">GTP-binding</keyword>
<sequence length="401" mass="43665">MSELYNKASSANRTHIGLFGRMNAGKSTLLNALTSQEVSIVSDRAGTTTDVVKKPMEIHGIGACTFLDTAGIDDSGELGALRVKAAEKAAAQVDLAVMVFGSVDDSLEKRWVEDFRSRKVPVVGVLGHADKLGREAAWERASKQEKNLRIPVIPFGKTWDGSPSEIRKALVEAAAGTASKQTITGDLVKAGDSVILVMPQDPQAPEGRLIQPEVQTIRELLDKHCMVHCTAFEELPDLMAALKNRPDLVITDSQIFREVHDLLPEGVRLTSFSVLFAGFKGDMRFFADSAKKIPELTADSRVLIAECCTHAPMEEDIGRIKIPRLLRKVAGETLTVDVKAGTDFPEDAAEYDLIIQCGSCMFNRRYVMSRVEQAKAQGVPMTNYGLAIAQLTGILDEVTLP</sequence>
<evidence type="ECO:0000259" key="3">
    <source>
        <dbReference type="Pfam" id="PF01926"/>
    </source>
</evidence>
<dbReference type="InterPro" id="IPR023873">
    <property type="entry name" value="FeFe-hyd_GTPase_HydF"/>
</dbReference>
<dbReference type="Gene3D" id="3.40.50.11420">
    <property type="match status" value="1"/>
</dbReference>
<dbReference type="Pfam" id="PF01926">
    <property type="entry name" value="MMR_HSR1"/>
    <property type="match status" value="1"/>
</dbReference>
<dbReference type="EMBL" id="CM001487">
    <property type="protein sequence ID" value="EIM56557.1"/>
    <property type="molecule type" value="Genomic_DNA"/>
</dbReference>
<reference evidence="6 7" key="1">
    <citation type="submission" date="2010-08" db="EMBL/GenBank/DDBJ databases">
        <authorList>
            <consortium name="US DOE Joint Genome Institute (JGI-PGF)"/>
            <person name="Lucas S."/>
            <person name="Copeland A."/>
            <person name="Lapidus A."/>
            <person name="Cheng J.-F."/>
            <person name="Bruce D."/>
            <person name="Goodwin L."/>
            <person name="Pitluck S."/>
            <person name="Land M.L."/>
            <person name="Hauser L."/>
            <person name="Chang Y.-J."/>
            <person name="Anderson I.J."/>
            <person name="Johnson E."/>
            <person name="Mulhopadhyay B."/>
            <person name="Kyrpides N."/>
            <person name="Woyke T.J."/>
        </authorList>
    </citation>
    <scope>NUCLEOTIDE SEQUENCE [LARGE SCALE GENOMIC DNA]</scope>
    <source>
        <strain evidence="6 7">6</strain>
    </source>
</reference>
<evidence type="ECO:0000256" key="1">
    <source>
        <dbReference type="ARBA" id="ARBA00022741"/>
    </source>
</evidence>
<dbReference type="PANTHER" id="PTHR42714:SF6">
    <property type="entry name" value="TRANSLATION INITIATION FACTOR IF-2"/>
    <property type="match status" value="1"/>
</dbReference>
<dbReference type="Gene3D" id="3.40.50.300">
    <property type="entry name" value="P-loop containing nucleotide triphosphate hydrolases"/>
    <property type="match status" value="1"/>
</dbReference>
<dbReference type="eggNOG" id="COG0486">
    <property type="taxonomic scope" value="Bacteria"/>
</dbReference>
<accession>I5ARY4</accession>
<gene>
    <name evidence="6" type="ORF">EubceDRAFT1_0719</name>
</gene>
<feature type="domain" description="Hydrogen maturase F dimerization" evidence="4">
    <location>
        <begin position="184"/>
        <end position="281"/>
    </location>
</feature>
<dbReference type="PANTHER" id="PTHR42714">
    <property type="entry name" value="TRNA MODIFICATION GTPASE GTPBP3"/>
    <property type="match status" value="1"/>
</dbReference>